<evidence type="ECO:0000313" key="4">
    <source>
        <dbReference type="Proteomes" id="UP000640531"/>
    </source>
</evidence>
<accession>A0ABR8FN73</accession>
<keyword evidence="4" id="KW-1185">Reference proteome</keyword>
<organism evidence="3 4">
    <name type="scientific">Anabaena lutea FACHB-196</name>
    <dbReference type="NCBI Taxonomy" id="2692881"/>
    <lineage>
        <taxon>Bacteria</taxon>
        <taxon>Bacillati</taxon>
        <taxon>Cyanobacteriota</taxon>
        <taxon>Cyanophyceae</taxon>
        <taxon>Nostocales</taxon>
        <taxon>Nostocaceae</taxon>
        <taxon>Anabaena</taxon>
    </lineage>
</organism>
<proteinExistence type="predicted"/>
<dbReference type="Proteomes" id="UP000640531">
    <property type="component" value="Unassembled WGS sequence"/>
</dbReference>
<reference evidence="3 4" key="1">
    <citation type="journal article" date="2020" name="ISME J.">
        <title>Comparative genomics reveals insights into cyanobacterial evolution and habitat adaptation.</title>
        <authorList>
            <person name="Chen M.Y."/>
            <person name="Teng W.K."/>
            <person name="Zhao L."/>
            <person name="Hu C.X."/>
            <person name="Zhou Y.K."/>
            <person name="Han B.P."/>
            <person name="Song L.R."/>
            <person name="Shu W.S."/>
        </authorList>
    </citation>
    <scope>NUCLEOTIDE SEQUENCE [LARGE SCALE GENOMIC DNA]</scope>
    <source>
        <strain evidence="3 4">FACHB-196</strain>
    </source>
</reference>
<feature type="compositionally biased region" description="Polar residues" evidence="2">
    <location>
        <begin position="173"/>
        <end position="183"/>
    </location>
</feature>
<protein>
    <submittedName>
        <fullName evidence="3">Uncharacterized protein</fullName>
    </submittedName>
</protein>
<evidence type="ECO:0000256" key="2">
    <source>
        <dbReference type="SAM" id="MobiDB-lite"/>
    </source>
</evidence>
<evidence type="ECO:0000313" key="3">
    <source>
        <dbReference type="EMBL" id="MBD2571244.1"/>
    </source>
</evidence>
<name>A0ABR8FN73_9NOST</name>
<sequence length="189" mass="21450">MAKKNLSDLLQEEAQKFTPQVGDSAIEVTAQEVIEENSLPVQEESTPTSTKRTIPTKADLEVIIKELTANLEKAHNKEVYLKEQISELKTDLSVQKALGEKLTTELYETKKTALQLAESNSQLIEEIQGLKKAKEPVKETYKESVKETYKETSKSLSINPKKSHRSPERLQEKPNQSNDNFADNTWLYD</sequence>
<evidence type="ECO:0000256" key="1">
    <source>
        <dbReference type="SAM" id="Coils"/>
    </source>
</evidence>
<gene>
    <name evidence="3" type="ORF">H6G59_25820</name>
</gene>
<dbReference type="EMBL" id="JACJST010000042">
    <property type="protein sequence ID" value="MBD2571244.1"/>
    <property type="molecule type" value="Genomic_DNA"/>
</dbReference>
<feature type="region of interest" description="Disordered" evidence="2">
    <location>
        <begin position="148"/>
        <end position="189"/>
    </location>
</feature>
<keyword evidence="1" id="KW-0175">Coiled coil</keyword>
<comment type="caution">
    <text evidence="3">The sequence shown here is derived from an EMBL/GenBank/DDBJ whole genome shotgun (WGS) entry which is preliminary data.</text>
</comment>
<dbReference type="RefSeq" id="WP_190720667.1">
    <property type="nucleotide sequence ID" value="NZ_JACJST010000042.1"/>
</dbReference>
<feature type="coiled-coil region" evidence="1">
    <location>
        <begin position="57"/>
        <end position="84"/>
    </location>
</feature>